<keyword evidence="3" id="KW-1185">Reference proteome</keyword>
<protein>
    <submittedName>
        <fullName evidence="2">CoA transferase</fullName>
    </submittedName>
</protein>
<dbReference type="Proteomes" id="UP000318578">
    <property type="component" value="Unassembled WGS sequence"/>
</dbReference>
<dbReference type="OrthoDB" id="9797653at2"/>
<dbReference type="RefSeq" id="WP_144639911.1">
    <property type="nucleotide sequence ID" value="NZ_BNAX01000001.1"/>
</dbReference>
<feature type="region of interest" description="Disordered" evidence="1">
    <location>
        <begin position="331"/>
        <end position="351"/>
    </location>
</feature>
<name>A0A558AA40_9PSEU</name>
<dbReference type="EMBL" id="VJZA01000029">
    <property type="protein sequence ID" value="TVT21128.1"/>
    <property type="molecule type" value="Genomic_DNA"/>
</dbReference>
<organism evidence="2 3">
    <name type="scientific">Amycolatopsis acidiphila</name>
    <dbReference type="NCBI Taxonomy" id="715473"/>
    <lineage>
        <taxon>Bacteria</taxon>
        <taxon>Bacillati</taxon>
        <taxon>Actinomycetota</taxon>
        <taxon>Actinomycetes</taxon>
        <taxon>Pseudonocardiales</taxon>
        <taxon>Pseudonocardiaceae</taxon>
        <taxon>Amycolatopsis</taxon>
    </lineage>
</organism>
<dbReference type="PANTHER" id="PTHR48228:SF5">
    <property type="entry name" value="ALPHA-METHYLACYL-COA RACEMASE"/>
    <property type="match status" value="1"/>
</dbReference>
<comment type="caution">
    <text evidence="2">The sequence shown here is derived from an EMBL/GenBank/DDBJ whole genome shotgun (WGS) entry which is preliminary data.</text>
</comment>
<dbReference type="PANTHER" id="PTHR48228">
    <property type="entry name" value="SUCCINYL-COA--D-CITRAMALATE COA-TRANSFERASE"/>
    <property type="match status" value="1"/>
</dbReference>
<dbReference type="InterPro" id="IPR050509">
    <property type="entry name" value="CoA-transferase_III"/>
</dbReference>
<accession>A0A558AA40</accession>
<reference evidence="2 3" key="1">
    <citation type="submission" date="2019-07" db="EMBL/GenBank/DDBJ databases">
        <title>New species of Amycolatopsis and Streptomyces.</title>
        <authorList>
            <person name="Duangmal K."/>
            <person name="Teo W.F.A."/>
            <person name="Lipun K."/>
        </authorList>
    </citation>
    <scope>NUCLEOTIDE SEQUENCE [LARGE SCALE GENOMIC DNA]</scope>
    <source>
        <strain evidence="2 3">JCM 30562</strain>
    </source>
</reference>
<dbReference type="GO" id="GO:0016740">
    <property type="term" value="F:transferase activity"/>
    <property type="evidence" value="ECO:0007669"/>
    <property type="project" value="UniProtKB-KW"/>
</dbReference>
<dbReference type="InterPro" id="IPR023606">
    <property type="entry name" value="CoA-Trfase_III_dom_1_sf"/>
</dbReference>
<gene>
    <name evidence="2" type="ORF">FNH06_18030</name>
</gene>
<dbReference type="InterPro" id="IPR044855">
    <property type="entry name" value="CoA-Trfase_III_dom3_sf"/>
</dbReference>
<evidence type="ECO:0000313" key="2">
    <source>
        <dbReference type="EMBL" id="TVT21128.1"/>
    </source>
</evidence>
<dbReference type="InterPro" id="IPR003673">
    <property type="entry name" value="CoA-Trfase_fam_III"/>
</dbReference>
<evidence type="ECO:0000313" key="3">
    <source>
        <dbReference type="Proteomes" id="UP000318578"/>
    </source>
</evidence>
<evidence type="ECO:0000256" key="1">
    <source>
        <dbReference type="SAM" id="MobiDB-lite"/>
    </source>
</evidence>
<dbReference type="Gene3D" id="3.40.50.10540">
    <property type="entry name" value="Crotonobetainyl-coa:carnitine coa-transferase, domain 1"/>
    <property type="match status" value="1"/>
</dbReference>
<dbReference type="AlphaFoldDB" id="A0A558AA40"/>
<dbReference type="Gene3D" id="3.30.1540.10">
    <property type="entry name" value="formyl-coa transferase, domain 3"/>
    <property type="match status" value="1"/>
</dbReference>
<proteinExistence type="predicted"/>
<sequence length="362" mass="38479">MTGTGPLSGLRVLELAGLGSVAVAAMTLADLGADVVRLDRPSGPYPVSDGDPILRGRRHVRADLKTAEGRAAALELAASADVLLESLRPGVAERLGVGPRICLARNPRLVYARVTGWGQDGPMSHLGGHDLNYVALTGVLRALGRADERPAPPLNLLGFAGGAIFGVVGVLAALREVERSGRGQVVDAAIVDGVGLLAQMVWSFRQRGQWTEERESNLFDGHAPFYDTYRCADGEFVAVAAMEPVFYANLLDGLGLAGEDLPAQLDEKGWPVLRARFTEVFAGRTRDEWAAVFEGRDACLTPVLRFSEAAVHPHLAARSAVVSRDGVQQAAPAPRFSRTTTSAAPPPVPDSLTAVLADWRDR</sequence>
<dbReference type="Pfam" id="PF02515">
    <property type="entry name" value="CoA_transf_3"/>
    <property type="match status" value="1"/>
</dbReference>
<keyword evidence="2" id="KW-0808">Transferase</keyword>
<dbReference type="SUPFAM" id="SSF89796">
    <property type="entry name" value="CoA-transferase family III (CaiB/BaiF)"/>
    <property type="match status" value="1"/>
</dbReference>